<dbReference type="STRING" id="1126833.VN24_03165"/>
<gene>
    <name evidence="3" type="ORF">VN24_03165</name>
</gene>
<dbReference type="HOGENOM" id="CLU_117608_0_0_9"/>
<accession>A0A0D5NEL0</accession>
<keyword evidence="2" id="KW-1133">Transmembrane helix</keyword>
<dbReference type="KEGG" id="pbj:VN24_03165"/>
<keyword evidence="4" id="KW-1185">Reference proteome</keyword>
<keyword evidence="2" id="KW-0812">Transmembrane</keyword>
<dbReference type="Proteomes" id="UP000032633">
    <property type="component" value="Chromosome"/>
</dbReference>
<feature type="compositionally biased region" description="Basic residues" evidence="1">
    <location>
        <begin position="67"/>
        <end position="77"/>
    </location>
</feature>
<protein>
    <submittedName>
        <fullName evidence="3">Uncharacterized protein</fullName>
    </submittedName>
</protein>
<dbReference type="AlphaFoldDB" id="A0A0D5NEL0"/>
<sequence>MEPILPLHEERIQQFCGNMVCVVLKDGRRHIGVLSSCKNGRVHLNDFPDSPKTHHLPTIAQSEPVKPGKKKTRKPKTKSGSVSTELSDAQTKAYAPYGPGFRPYPYRYPYYPFGAFVAFELAAIAFLLLIL</sequence>
<dbReference type="PATRIC" id="fig|1126833.4.peg.703"/>
<reference evidence="4" key="2">
    <citation type="submission" date="2015-03" db="EMBL/GenBank/DDBJ databases">
        <title>Genome sequence of Paenibacillus beijingensis strain DSM 24997T.</title>
        <authorList>
            <person name="Kwak Y."/>
            <person name="Shin J.-H."/>
        </authorList>
    </citation>
    <scope>NUCLEOTIDE SEQUENCE [LARGE SCALE GENOMIC DNA]</scope>
    <source>
        <strain evidence="4">DSM 24997</strain>
    </source>
</reference>
<reference evidence="3 4" key="1">
    <citation type="journal article" date="2015" name="J. Biotechnol.">
        <title>Complete genome sequence of Paenibacillus beijingensis 7188(T) (=DSM 24997(T)), a novel rhizobacterium from jujube garden soil.</title>
        <authorList>
            <person name="Kwak Y."/>
            <person name="Shin J.H."/>
        </authorList>
    </citation>
    <scope>NUCLEOTIDE SEQUENCE [LARGE SCALE GENOMIC DNA]</scope>
    <source>
        <strain evidence="3 4">DSM 24997</strain>
    </source>
</reference>
<name>A0A0D5NEL0_9BACL</name>
<feature type="transmembrane region" description="Helical" evidence="2">
    <location>
        <begin position="110"/>
        <end position="130"/>
    </location>
</feature>
<evidence type="ECO:0000313" key="4">
    <source>
        <dbReference type="Proteomes" id="UP000032633"/>
    </source>
</evidence>
<evidence type="ECO:0000256" key="1">
    <source>
        <dbReference type="SAM" id="MobiDB-lite"/>
    </source>
</evidence>
<organism evidence="3 4">
    <name type="scientific">Paenibacillus beijingensis</name>
    <dbReference type="NCBI Taxonomy" id="1126833"/>
    <lineage>
        <taxon>Bacteria</taxon>
        <taxon>Bacillati</taxon>
        <taxon>Bacillota</taxon>
        <taxon>Bacilli</taxon>
        <taxon>Bacillales</taxon>
        <taxon>Paenibacillaceae</taxon>
        <taxon>Paenibacillus</taxon>
    </lineage>
</organism>
<dbReference type="OrthoDB" id="2639081at2"/>
<proteinExistence type="predicted"/>
<keyword evidence="2" id="KW-0472">Membrane</keyword>
<evidence type="ECO:0000313" key="3">
    <source>
        <dbReference type="EMBL" id="AJY73814.1"/>
    </source>
</evidence>
<dbReference type="EMBL" id="CP011058">
    <property type="protein sequence ID" value="AJY73814.1"/>
    <property type="molecule type" value="Genomic_DNA"/>
</dbReference>
<dbReference type="RefSeq" id="WP_045669249.1">
    <property type="nucleotide sequence ID" value="NZ_CP011058.1"/>
</dbReference>
<evidence type="ECO:0000256" key="2">
    <source>
        <dbReference type="SAM" id="Phobius"/>
    </source>
</evidence>
<feature type="region of interest" description="Disordered" evidence="1">
    <location>
        <begin position="48"/>
        <end position="87"/>
    </location>
</feature>